<dbReference type="Proteomes" id="UP000010366">
    <property type="component" value="Chromosome"/>
</dbReference>
<dbReference type="HOGENOM" id="CLU_1892436_0_0_3"/>
<name>K9UE16_CHAP6</name>
<proteinExistence type="predicted"/>
<reference evidence="1 2" key="1">
    <citation type="submission" date="2012-05" db="EMBL/GenBank/DDBJ databases">
        <title>Finished chromosome of genome of Chamaesiphon sp. PCC 6605.</title>
        <authorList>
            <consortium name="US DOE Joint Genome Institute"/>
            <person name="Gugger M."/>
            <person name="Coursin T."/>
            <person name="Rippka R."/>
            <person name="Tandeau De Marsac N."/>
            <person name="Huntemann M."/>
            <person name="Wei C.-L."/>
            <person name="Han J."/>
            <person name="Detter J.C."/>
            <person name="Han C."/>
            <person name="Tapia R."/>
            <person name="Chen A."/>
            <person name="Kyrpides N."/>
            <person name="Mavromatis K."/>
            <person name="Markowitz V."/>
            <person name="Szeto E."/>
            <person name="Ivanova N."/>
            <person name="Pagani I."/>
            <person name="Pati A."/>
            <person name="Goodwin L."/>
            <person name="Nordberg H.P."/>
            <person name="Cantor M.N."/>
            <person name="Hua S.X."/>
            <person name="Woyke T."/>
            <person name="Kerfeld C.A."/>
        </authorList>
    </citation>
    <scope>NUCLEOTIDE SEQUENCE [LARGE SCALE GENOMIC DNA]</scope>
    <source>
        <strain evidence="2">ATCC 27169 / PCC 6605</strain>
    </source>
</reference>
<dbReference type="RefSeq" id="WP_015159047.1">
    <property type="nucleotide sequence ID" value="NC_019697.1"/>
</dbReference>
<keyword evidence="2" id="KW-1185">Reference proteome</keyword>
<protein>
    <submittedName>
        <fullName evidence="1">Uncharacterized protein</fullName>
    </submittedName>
</protein>
<dbReference type="AlphaFoldDB" id="K9UE16"/>
<gene>
    <name evidence="1" type="ORF">Cha6605_1748</name>
</gene>
<accession>K9UE16</accession>
<dbReference type="EMBL" id="CP003600">
    <property type="protein sequence ID" value="AFY92873.1"/>
    <property type="molecule type" value="Genomic_DNA"/>
</dbReference>
<sequence>MGYKSKLKQLKRQKQSNSSTNDWAKDLNIITVDVNDNNWLFRYGIPFDSNAKLIHQGSLDSCIDAARKEIPTLHLEQREQMRKHCGEFGILEGGGWHIIYKPLSEKDNEPWDRKDVDKLNAAIASVNPNSTDFN</sequence>
<evidence type="ECO:0000313" key="1">
    <source>
        <dbReference type="EMBL" id="AFY92873.1"/>
    </source>
</evidence>
<dbReference type="KEGG" id="cmp:Cha6605_1748"/>
<organism evidence="1 2">
    <name type="scientific">Chamaesiphon minutus (strain ATCC 27169 / PCC 6605)</name>
    <dbReference type="NCBI Taxonomy" id="1173020"/>
    <lineage>
        <taxon>Bacteria</taxon>
        <taxon>Bacillati</taxon>
        <taxon>Cyanobacteriota</taxon>
        <taxon>Cyanophyceae</taxon>
        <taxon>Gomontiellales</taxon>
        <taxon>Chamaesiphonaceae</taxon>
        <taxon>Chamaesiphon</taxon>
    </lineage>
</organism>
<evidence type="ECO:0000313" key="2">
    <source>
        <dbReference type="Proteomes" id="UP000010366"/>
    </source>
</evidence>